<evidence type="ECO:0000313" key="4">
    <source>
        <dbReference type="EMBL" id="KAK8780777.1"/>
    </source>
</evidence>
<gene>
    <name evidence="4" type="ORF">V5799_017882</name>
</gene>
<dbReference type="InterPro" id="IPR000859">
    <property type="entry name" value="CUB_dom"/>
</dbReference>
<dbReference type="Gene3D" id="2.60.120.290">
    <property type="entry name" value="Spermadhesin, CUB domain"/>
    <property type="match status" value="1"/>
</dbReference>
<feature type="disulfide bond" evidence="2">
    <location>
        <begin position="97"/>
        <end position="115"/>
    </location>
</feature>
<dbReference type="InterPro" id="IPR023415">
    <property type="entry name" value="LDLR_class-A_CS"/>
</dbReference>
<dbReference type="InterPro" id="IPR002172">
    <property type="entry name" value="LDrepeatLR_classA_rpt"/>
</dbReference>
<dbReference type="InterPro" id="IPR042333">
    <property type="entry name" value="LRAD2/Mig-13-like"/>
</dbReference>
<evidence type="ECO:0000256" key="2">
    <source>
        <dbReference type="PROSITE-ProRule" id="PRU00124"/>
    </source>
</evidence>
<dbReference type="Proteomes" id="UP001321473">
    <property type="component" value="Unassembled WGS sequence"/>
</dbReference>
<dbReference type="Gene3D" id="4.10.400.10">
    <property type="entry name" value="Low-density Lipoprotein Receptor"/>
    <property type="match status" value="1"/>
</dbReference>
<keyword evidence="1 2" id="KW-1015">Disulfide bond</keyword>
<proteinExistence type="predicted"/>
<dbReference type="PANTHER" id="PTHR24652:SF69">
    <property type="entry name" value="CUB DOMAIN-CONTAINING PROTEIN"/>
    <property type="match status" value="1"/>
</dbReference>
<feature type="non-terminal residue" evidence="4">
    <location>
        <position position="125"/>
    </location>
</feature>
<reference evidence="4 5" key="1">
    <citation type="journal article" date="2023" name="Arcadia Sci">
        <title>De novo assembly of a long-read Amblyomma americanum tick genome.</title>
        <authorList>
            <person name="Chou S."/>
            <person name="Poskanzer K.E."/>
            <person name="Rollins M."/>
            <person name="Thuy-Boun P.S."/>
        </authorList>
    </citation>
    <scope>NUCLEOTIDE SEQUENCE [LARGE SCALE GENOMIC DNA]</scope>
    <source>
        <strain evidence="4">F_SG_1</strain>
        <tissue evidence="4">Salivary glands</tissue>
    </source>
</reference>
<feature type="domain" description="CUB" evidence="3">
    <location>
        <begin position="1"/>
        <end position="75"/>
    </location>
</feature>
<evidence type="ECO:0000313" key="5">
    <source>
        <dbReference type="Proteomes" id="UP001321473"/>
    </source>
</evidence>
<name>A0AAQ4F106_AMBAM</name>
<comment type="caution">
    <text evidence="4">The sequence shown here is derived from an EMBL/GenBank/DDBJ whole genome shotgun (WGS) entry which is preliminary data.</text>
</comment>
<dbReference type="PROSITE" id="PS50068">
    <property type="entry name" value="LDLRA_2"/>
    <property type="match status" value="1"/>
</dbReference>
<dbReference type="InterPro" id="IPR036055">
    <property type="entry name" value="LDL_receptor-like_sf"/>
</dbReference>
<comment type="caution">
    <text evidence="2">Lacks conserved residue(s) required for the propagation of feature annotation.</text>
</comment>
<dbReference type="EMBL" id="JARKHS020008439">
    <property type="protein sequence ID" value="KAK8780777.1"/>
    <property type="molecule type" value="Genomic_DNA"/>
</dbReference>
<feature type="disulfide bond" evidence="2">
    <location>
        <begin position="109"/>
        <end position="124"/>
    </location>
</feature>
<dbReference type="AlphaFoldDB" id="A0AAQ4F106"/>
<dbReference type="PROSITE" id="PS01209">
    <property type="entry name" value="LDLRA_1"/>
    <property type="match status" value="1"/>
</dbReference>
<dbReference type="PANTHER" id="PTHR24652">
    <property type="entry name" value="LOW-DENSITY LIPOPROTEIN RECEPTOR CLASS A DOMAIN-CONTAINING PROTEIN 2"/>
    <property type="match status" value="1"/>
</dbReference>
<dbReference type="Pfam" id="PF00431">
    <property type="entry name" value="CUB"/>
    <property type="match status" value="1"/>
</dbReference>
<protein>
    <recommendedName>
        <fullName evidence="3">CUB domain-containing protein</fullName>
    </recommendedName>
</protein>
<dbReference type="PROSITE" id="PS01180">
    <property type="entry name" value="CUB"/>
    <property type="match status" value="1"/>
</dbReference>
<dbReference type="Pfam" id="PF00057">
    <property type="entry name" value="Ldl_recept_a"/>
    <property type="match status" value="1"/>
</dbReference>
<dbReference type="InterPro" id="IPR035914">
    <property type="entry name" value="Sperma_CUB_dom_sf"/>
</dbReference>
<dbReference type="CDD" id="cd00112">
    <property type="entry name" value="LDLa"/>
    <property type="match status" value="1"/>
</dbReference>
<evidence type="ECO:0000256" key="1">
    <source>
        <dbReference type="ARBA" id="ARBA00023157"/>
    </source>
</evidence>
<evidence type="ECO:0000259" key="3">
    <source>
        <dbReference type="PROSITE" id="PS01180"/>
    </source>
</evidence>
<dbReference type="SMART" id="SM00192">
    <property type="entry name" value="LDLa"/>
    <property type="match status" value="1"/>
</dbReference>
<dbReference type="SUPFAM" id="SSF49854">
    <property type="entry name" value="Spermadhesin, CUB domain"/>
    <property type="match status" value="1"/>
</dbReference>
<sequence length="125" mass="14202">MSIEDLDTETDPKENYCYDYVDVLKLDSLVSRFCGLLEETAPTTYVSQDNDLYFKWNFFTGNTQRRGFSVVLTAFTEPANGVNCTSDSPGQDSLFLCDNGRCIDNRWRCDDRNNCGDASDEKGCR</sequence>
<organism evidence="4 5">
    <name type="scientific">Amblyomma americanum</name>
    <name type="common">Lone star tick</name>
    <dbReference type="NCBI Taxonomy" id="6943"/>
    <lineage>
        <taxon>Eukaryota</taxon>
        <taxon>Metazoa</taxon>
        <taxon>Ecdysozoa</taxon>
        <taxon>Arthropoda</taxon>
        <taxon>Chelicerata</taxon>
        <taxon>Arachnida</taxon>
        <taxon>Acari</taxon>
        <taxon>Parasitiformes</taxon>
        <taxon>Ixodida</taxon>
        <taxon>Ixodoidea</taxon>
        <taxon>Ixodidae</taxon>
        <taxon>Amblyomminae</taxon>
        <taxon>Amblyomma</taxon>
    </lineage>
</organism>
<dbReference type="SUPFAM" id="SSF57424">
    <property type="entry name" value="LDL receptor-like module"/>
    <property type="match status" value="1"/>
</dbReference>
<accession>A0AAQ4F106</accession>
<keyword evidence="5" id="KW-1185">Reference proteome</keyword>